<dbReference type="InterPro" id="IPR003892">
    <property type="entry name" value="CUE"/>
</dbReference>
<dbReference type="CDD" id="cd14424">
    <property type="entry name" value="CUE_Cue1p_like"/>
    <property type="match status" value="1"/>
</dbReference>
<dbReference type="OrthoDB" id="3824970at2759"/>
<dbReference type="InterPro" id="IPR041158">
    <property type="entry name" value="Cue1_U7BR"/>
</dbReference>
<dbReference type="GO" id="GO:0043130">
    <property type="term" value="F:ubiquitin binding"/>
    <property type="evidence" value="ECO:0007669"/>
    <property type="project" value="InterPro"/>
</dbReference>
<organism evidence="12 13">
    <name type="scientific">Torulaspora globosa</name>
    <dbReference type="NCBI Taxonomy" id="48254"/>
    <lineage>
        <taxon>Eukaryota</taxon>
        <taxon>Fungi</taxon>
        <taxon>Dikarya</taxon>
        <taxon>Ascomycota</taxon>
        <taxon>Saccharomycotina</taxon>
        <taxon>Saccharomycetes</taxon>
        <taxon>Saccharomycetales</taxon>
        <taxon>Saccharomycetaceae</taxon>
        <taxon>Torulaspora</taxon>
    </lineage>
</organism>
<comment type="subcellular location">
    <subcellularLocation>
        <location evidence="1">Endoplasmic reticulum membrane</location>
        <topology evidence="1">Single-pass membrane protein</topology>
    </subcellularLocation>
</comment>
<dbReference type="PROSITE" id="PS51140">
    <property type="entry name" value="CUE"/>
    <property type="match status" value="1"/>
</dbReference>
<dbReference type="Gene3D" id="1.10.287.4310">
    <property type="match status" value="1"/>
</dbReference>
<feature type="domain" description="CUE" evidence="11">
    <location>
        <begin position="68"/>
        <end position="110"/>
    </location>
</feature>
<dbReference type="FunFam" id="1.10.8.10:FF:000050">
    <property type="entry name" value="Related to AMFR protein"/>
    <property type="match status" value="1"/>
</dbReference>
<keyword evidence="13" id="KW-1185">Reference proteome</keyword>
<gene>
    <name evidence="12" type="ORF">HG537_0G00800</name>
</gene>
<dbReference type="Gene3D" id="1.10.8.10">
    <property type="entry name" value="DNA helicase RuvA subunit, C-terminal domain"/>
    <property type="match status" value="1"/>
</dbReference>
<accession>A0A7H9HZ01</accession>
<name>A0A7H9HZ01_9SACH</name>
<comment type="similarity">
    <text evidence="7">Belongs to the CUE1 family.</text>
</comment>
<dbReference type="EMBL" id="CP059273">
    <property type="protein sequence ID" value="QLQ81826.1"/>
    <property type="molecule type" value="Genomic_DNA"/>
</dbReference>
<evidence type="ECO:0000256" key="9">
    <source>
        <dbReference type="SAM" id="MobiDB-lite"/>
    </source>
</evidence>
<evidence type="ECO:0000256" key="3">
    <source>
        <dbReference type="ARBA" id="ARBA00022786"/>
    </source>
</evidence>
<keyword evidence="2 10" id="KW-0812">Transmembrane</keyword>
<proteinExistence type="inferred from homology"/>
<evidence type="ECO:0000259" key="11">
    <source>
        <dbReference type="PROSITE" id="PS51140"/>
    </source>
</evidence>
<keyword evidence="4" id="KW-0256">Endoplasmic reticulum</keyword>
<dbReference type="GO" id="GO:0005789">
    <property type="term" value="C:endoplasmic reticulum membrane"/>
    <property type="evidence" value="ECO:0007669"/>
    <property type="project" value="UniProtKB-SubCell"/>
</dbReference>
<feature type="compositionally biased region" description="Polar residues" evidence="9">
    <location>
        <begin position="44"/>
        <end position="58"/>
    </location>
</feature>
<evidence type="ECO:0000256" key="2">
    <source>
        <dbReference type="ARBA" id="ARBA00022692"/>
    </source>
</evidence>
<feature type="compositionally biased region" description="Basic and acidic residues" evidence="9">
    <location>
        <begin position="130"/>
        <end position="143"/>
    </location>
</feature>
<reference evidence="12 13" key="1">
    <citation type="submission" date="2020-06" db="EMBL/GenBank/DDBJ databases">
        <title>The yeast mating-type switching endonuclease HO is a domesticated member of an unorthodox homing genetic element family.</title>
        <authorList>
            <person name="Coughlan A.Y."/>
            <person name="Lombardi L."/>
            <person name="Braun-Galleani S."/>
            <person name="Martos A.R."/>
            <person name="Galeote V."/>
            <person name="Bigey F."/>
            <person name="Dequin S."/>
            <person name="Byrne K.P."/>
            <person name="Wolfe K.H."/>
        </authorList>
    </citation>
    <scope>NUCLEOTIDE SEQUENCE [LARGE SCALE GENOMIC DNA]</scope>
    <source>
        <strain evidence="12 13">CBS2947</strain>
    </source>
</reference>
<keyword evidence="5 10" id="KW-1133">Transmembrane helix</keyword>
<dbReference type="Proteomes" id="UP000510647">
    <property type="component" value="Chromosome 7"/>
</dbReference>
<evidence type="ECO:0000256" key="7">
    <source>
        <dbReference type="ARBA" id="ARBA00061383"/>
    </source>
</evidence>
<evidence type="ECO:0000256" key="1">
    <source>
        <dbReference type="ARBA" id="ARBA00004389"/>
    </source>
</evidence>
<dbReference type="SMART" id="SM00546">
    <property type="entry name" value="CUE"/>
    <property type="match status" value="1"/>
</dbReference>
<evidence type="ECO:0000256" key="8">
    <source>
        <dbReference type="ARBA" id="ARBA00072899"/>
    </source>
</evidence>
<evidence type="ECO:0000256" key="5">
    <source>
        <dbReference type="ARBA" id="ARBA00022989"/>
    </source>
</evidence>
<protein>
    <recommendedName>
        <fullName evidence="8">Coupling of ubiquitin conjugation to ER degradation protein 1</fullName>
    </recommendedName>
</protein>
<keyword evidence="3" id="KW-0833">Ubl conjugation pathway</keyword>
<sequence length="199" mass="22608">MDKSTVTFLVTIIIGFVLLKWFTQTDQHPSAQQVSGEETGRTRGANSGHQQATETGRQSAGRRVRRAVTPDMIEVVQSLAPHLHVEQIRYSLEQTGSVEETVERFLRGDDFPYPPGYRATPANRASPRGTVDHGDPRKKDNIRPDNLLEKFNVDLSEDFSGRDIKGMDIETRKKFMVWQARKNLEKRLETDESLKSLVN</sequence>
<evidence type="ECO:0000313" key="12">
    <source>
        <dbReference type="EMBL" id="QLQ81826.1"/>
    </source>
</evidence>
<dbReference type="Pfam" id="PF02845">
    <property type="entry name" value="CUE"/>
    <property type="match status" value="1"/>
</dbReference>
<feature type="region of interest" description="Disordered" evidence="9">
    <location>
        <begin position="30"/>
        <end position="64"/>
    </location>
</feature>
<evidence type="ECO:0000256" key="6">
    <source>
        <dbReference type="ARBA" id="ARBA00023136"/>
    </source>
</evidence>
<keyword evidence="6 10" id="KW-0472">Membrane</keyword>
<evidence type="ECO:0000256" key="4">
    <source>
        <dbReference type="ARBA" id="ARBA00022824"/>
    </source>
</evidence>
<feature type="region of interest" description="Disordered" evidence="9">
    <location>
        <begin position="109"/>
        <end position="143"/>
    </location>
</feature>
<feature type="transmembrane region" description="Helical" evidence="10">
    <location>
        <begin position="6"/>
        <end position="23"/>
    </location>
</feature>
<dbReference type="Pfam" id="PF18499">
    <property type="entry name" value="Cue1_U7BR"/>
    <property type="match status" value="1"/>
</dbReference>
<dbReference type="AlphaFoldDB" id="A0A7H9HZ01"/>
<evidence type="ECO:0000313" key="13">
    <source>
        <dbReference type="Proteomes" id="UP000510647"/>
    </source>
</evidence>
<evidence type="ECO:0000256" key="10">
    <source>
        <dbReference type="SAM" id="Phobius"/>
    </source>
</evidence>